<organism evidence="1 2">
    <name type="scientific">Microcoleus asticus IPMA8</name>
    <dbReference type="NCBI Taxonomy" id="2563858"/>
    <lineage>
        <taxon>Bacteria</taxon>
        <taxon>Bacillati</taxon>
        <taxon>Cyanobacteriota</taxon>
        <taxon>Cyanophyceae</taxon>
        <taxon>Oscillatoriophycideae</taxon>
        <taxon>Oscillatoriales</taxon>
        <taxon>Microcoleaceae</taxon>
        <taxon>Microcoleus</taxon>
        <taxon>Microcoleus asticus</taxon>
    </lineage>
</organism>
<comment type="caution">
    <text evidence="1">The sequence shown here is derived from an EMBL/GenBank/DDBJ whole genome shotgun (WGS) entry which is preliminary data.</text>
</comment>
<dbReference type="Proteomes" id="UP000702425">
    <property type="component" value="Unassembled WGS sequence"/>
</dbReference>
<dbReference type="InterPro" id="IPR009003">
    <property type="entry name" value="Peptidase_S1_PA"/>
</dbReference>
<dbReference type="SUPFAM" id="SSF50494">
    <property type="entry name" value="Trypsin-like serine proteases"/>
    <property type="match status" value="1"/>
</dbReference>
<evidence type="ECO:0000313" key="2">
    <source>
        <dbReference type="Proteomes" id="UP000702425"/>
    </source>
</evidence>
<dbReference type="RefSeq" id="WP_172191294.1">
    <property type="nucleotide sequence ID" value="NZ_CAWPPK010000029.1"/>
</dbReference>
<reference evidence="1 2" key="1">
    <citation type="journal article" date="2020" name="Sci. Rep.">
        <title>A novel cyanobacterial geosmin producer, revising GeoA distribution and dispersion patterns in Bacteria.</title>
        <authorList>
            <person name="Churro C."/>
            <person name="Semedo-Aguiar A.P."/>
            <person name="Silva A.D."/>
            <person name="Pereira-Leal J.B."/>
            <person name="Leite R.B."/>
        </authorList>
    </citation>
    <scope>NUCLEOTIDE SEQUENCE [LARGE SCALE GENOMIC DNA]</scope>
    <source>
        <strain evidence="1 2">IPMA8</strain>
    </source>
</reference>
<proteinExistence type="predicted"/>
<dbReference type="EMBL" id="SRRZ01000124">
    <property type="protein sequence ID" value="NQE37338.1"/>
    <property type="molecule type" value="Genomic_DNA"/>
</dbReference>
<protein>
    <submittedName>
        <fullName evidence="1">Uncharacterized protein</fullName>
    </submittedName>
</protein>
<dbReference type="Gene3D" id="2.40.10.10">
    <property type="entry name" value="Trypsin-like serine proteases"/>
    <property type="match status" value="2"/>
</dbReference>
<gene>
    <name evidence="1" type="ORF">E5S67_05107</name>
</gene>
<dbReference type="InterPro" id="IPR043504">
    <property type="entry name" value="Peptidase_S1_PA_chymotrypsin"/>
</dbReference>
<evidence type="ECO:0000313" key="1">
    <source>
        <dbReference type="EMBL" id="NQE37338.1"/>
    </source>
</evidence>
<keyword evidence="2" id="KW-1185">Reference proteome</keyword>
<dbReference type="PANTHER" id="PTHR34301:SF8">
    <property type="entry name" value="ATPASE DOMAIN-CONTAINING PROTEIN"/>
    <property type="match status" value="1"/>
</dbReference>
<dbReference type="Pfam" id="PF13365">
    <property type="entry name" value="Trypsin_2"/>
    <property type="match status" value="1"/>
</dbReference>
<sequence length="526" mass="59465">MTDITKLLQQCTLRVSVAGGHGTGFFVAPQLILTCAHVVASANSETIHVFWPSQNQQYIASLKKILLEDHLDLAILKLNTPDLNHPCINFESLYPQLNDDLFSYGYPQDYPEGDSATFKYEGESFKNNSPLYKLKGGQANFGASGSPLLNQRTGKVCGILNLSRNTNTDLGGRAVPVSIIFAQFPELAELNQRFHQNNSQKTDINPFDYGTPVSPERFYGRKQAILEVKNRIGAISAQSINIVGMRRNGKTSLLRLIRERTEKFFQPQQKPLIVTLDLQSPKFHTPKGIIEGLRREIFKQTGTEPWRQDVNDDPFEVEDGFISLRDRGYRLIVILDEFEGIIRHLELFQEWGEDWRAKASAGMLAMVIASKRPLSEDWKTRFPTSSFPNIFSAEFLGALEEESWHDLVKDGFIQSGEMDVVPDQLIDWIDGLAGGLPFYVKMAASMFWQYGDYEQARTKFIHQATPRFEELWADLTASERQIMKNAGGKILTQSDAVVDSLRRHGLLRSNGGLFSSAFAEFVRNQR</sequence>
<dbReference type="SUPFAM" id="SSF52540">
    <property type="entry name" value="P-loop containing nucleoside triphosphate hydrolases"/>
    <property type="match status" value="1"/>
</dbReference>
<dbReference type="InterPro" id="IPR027417">
    <property type="entry name" value="P-loop_NTPase"/>
</dbReference>
<accession>A0ABX2D589</accession>
<name>A0ABX2D589_9CYAN</name>
<dbReference type="Gene3D" id="3.40.50.300">
    <property type="entry name" value="P-loop containing nucleotide triphosphate hydrolases"/>
    <property type="match status" value="1"/>
</dbReference>
<dbReference type="PANTHER" id="PTHR34301">
    <property type="entry name" value="DNA-BINDING PROTEIN-RELATED"/>
    <property type="match status" value="1"/>
</dbReference>